<evidence type="ECO:0000313" key="8">
    <source>
        <dbReference type="Proteomes" id="UP001597419"/>
    </source>
</evidence>
<evidence type="ECO:0000256" key="3">
    <source>
        <dbReference type="ARBA" id="ARBA00022679"/>
    </source>
</evidence>
<evidence type="ECO:0000256" key="1">
    <source>
        <dbReference type="ARBA" id="ARBA00006962"/>
    </source>
</evidence>
<dbReference type="EMBL" id="JBHUKU010000008">
    <property type="protein sequence ID" value="MFD2460263.1"/>
    <property type="molecule type" value="Genomic_DNA"/>
</dbReference>
<dbReference type="RefSeq" id="WP_345398107.1">
    <property type="nucleotide sequence ID" value="NZ_BAABHG010000009.1"/>
</dbReference>
<dbReference type="Pfam" id="PF06722">
    <property type="entry name" value="EryCIII-like_C"/>
    <property type="match status" value="1"/>
</dbReference>
<feature type="domain" description="Erythromycin biosynthesis protein CIII-like N-terminal" evidence="6">
    <location>
        <begin position="22"/>
        <end position="255"/>
    </location>
</feature>
<organism evidence="7 8">
    <name type="scientific">Amycolatopsis samaneae</name>
    <dbReference type="NCBI Taxonomy" id="664691"/>
    <lineage>
        <taxon>Bacteria</taxon>
        <taxon>Bacillati</taxon>
        <taxon>Actinomycetota</taxon>
        <taxon>Actinomycetes</taxon>
        <taxon>Pseudonocardiales</taxon>
        <taxon>Pseudonocardiaceae</taxon>
        <taxon>Amycolatopsis</taxon>
    </lineage>
</organism>
<comment type="caution">
    <text evidence="7">The sequence shown here is derived from an EMBL/GenBank/DDBJ whole genome shotgun (WGS) entry which is preliminary data.</text>
</comment>
<evidence type="ECO:0000256" key="4">
    <source>
        <dbReference type="ARBA" id="ARBA00023194"/>
    </source>
</evidence>
<name>A0ABW5GGD1_9PSEU</name>
<gene>
    <name evidence="7" type="ORF">ACFSYJ_16755</name>
</gene>
<keyword evidence="2" id="KW-0328">Glycosyltransferase</keyword>
<evidence type="ECO:0000259" key="6">
    <source>
        <dbReference type="Pfam" id="PF21036"/>
    </source>
</evidence>
<keyword evidence="8" id="KW-1185">Reference proteome</keyword>
<dbReference type="InterPro" id="IPR050426">
    <property type="entry name" value="Glycosyltransferase_28"/>
</dbReference>
<dbReference type="NCBIfam" id="TIGR04516">
    <property type="entry name" value="glycosyl_450act"/>
    <property type="match status" value="1"/>
</dbReference>
<dbReference type="CDD" id="cd03784">
    <property type="entry name" value="GT1_Gtf-like"/>
    <property type="match status" value="1"/>
</dbReference>
<comment type="similarity">
    <text evidence="1">Belongs to the glycosyltransferase 28 family.</text>
</comment>
<protein>
    <submittedName>
        <fullName evidence="7">Activator-dependent family glycosyltransferase</fullName>
    </submittedName>
</protein>
<keyword evidence="4" id="KW-0045">Antibiotic biosynthesis</keyword>
<feature type="domain" description="Erythromycin biosynthesis protein CIII-like C-terminal" evidence="5">
    <location>
        <begin position="271"/>
        <end position="414"/>
    </location>
</feature>
<accession>A0ABW5GGD1</accession>
<keyword evidence="3" id="KW-0808">Transferase</keyword>
<sequence length="421" mass="47033">MRILFCSNPPRTVYKYMFTIAWALRTAGHEVRFASQPEFVDEVLQAGLTAVPVGHSRDMHKVAARTRGVEAERAGIPAPYDVYEQPEKATWEHMVASMANEGIEWHKYGNFPIISGLVEFARYWEPDLIVWDPLSFAGAIAAKASGAAHARLLFGVDVFGKVRQQFVKLRDEQPADQRRDPLAEWMGAYARKYGFDFTEDMFTGDFTLDQFPLSWQDEADLEYVRTQYIAYNGASVVPKWLQTPPEKPRIAITMGNSAVEVYRGYNVPLSTLLESVADLDVEVVATVAESQQHLLGKTPDNARIVAFAPMHALAPTCSVVVHHAGAATMGTTARHPVPQLALPYHYDQPTLGKMLEKQGAGLSIHVSEVTGESFRAAIDRLLTEQVFKDRAVELRDEIMGLPTPNQAVPRIEELVMKHRAR</sequence>
<evidence type="ECO:0000256" key="2">
    <source>
        <dbReference type="ARBA" id="ARBA00022676"/>
    </source>
</evidence>
<dbReference type="PANTHER" id="PTHR48050">
    <property type="entry name" value="STEROL 3-BETA-GLUCOSYLTRANSFERASE"/>
    <property type="match status" value="1"/>
</dbReference>
<evidence type="ECO:0000259" key="5">
    <source>
        <dbReference type="Pfam" id="PF06722"/>
    </source>
</evidence>
<evidence type="ECO:0000313" key="7">
    <source>
        <dbReference type="EMBL" id="MFD2460263.1"/>
    </source>
</evidence>
<proteinExistence type="inferred from homology"/>
<dbReference type="InterPro" id="IPR002213">
    <property type="entry name" value="UDP_glucos_trans"/>
</dbReference>
<dbReference type="Proteomes" id="UP001597419">
    <property type="component" value="Unassembled WGS sequence"/>
</dbReference>
<dbReference type="InterPro" id="IPR048284">
    <property type="entry name" value="EryCIII-like_N"/>
</dbReference>
<dbReference type="Pfam" id="PF21036">
    <property type="entry name" value="EryCIII-like_N"/>
    <property type="match status" value="1"/>
</dbReference>
<reference evidence="8" key="1">
    <citation type="journal article" date="2019" name="Int. J. Syst. Evol. Microbiol.">
        <title>The Global Catalogue of Microorganisms (GCM) 10K type strain sequencing project: providing services to taxonomists for standard genome sequencing and annotation.</title>
        <authorList>
            <consortium name="The Broad Institute Genomics Platform"/>
            <consortium name="The Broad Institute Genome Sequencing Center for Infectious Disease"/>
            <person name="Wu L."/>
            <person name="Ma J."/>
        </authorList>
    </citation>
    <scope>NUCLEOTIDE SEQUENCE [LARGE SCALE GENOMIC DNA]</scope>
    <source>
        <strain evidence="8">CGMCC 4.7643</strain>
    </source>
</reference>
<dbReference type="Gene3D" id="3.40.50.2000">
    <property type="entry name" value="Glycogen Phosphorylase B"/>
    <property type="match status" value="2"/>
</dbReference>
<dbReference type="PANTHER" id="PTHR48050:SF13">
    <property type="entry name" value="STEROL 3-BETA-GLUCOSYLTRANSFERASE UGT80A2"/>
    <property type="match status" value="1"/>
</dbReference>
<dbReference type="InterPro" id="IPR030953">
    <property type="entry name" value="Glycosyl_450act"/>
</dbReference>
<dbReference type="SUPFAM" id="SSF53756">
    <property type="entry name" value="UDP-Glycosyltransferase/glycogen phosphorylase"/>
    <property type="match status" value="1"/>
</dbReference>
<dbReference type="InterPro" id="IPR010610">
    <property type="entry name" value="EryCIII-like_C"/>
</dbReference>